<dbReference type="Proteomes" id="UP000077173">
    <property type="component" value="Unassembled WGS sequence"/>
</dbReference>
<dbReference type="InterPro" id="IPR001309">
    <property type="entry name" value="Pept_C14_p20"/>
</dbReference>
<dbReference type="PANTHER" id="PTHR22576:SF37">
    <property type="entry name" value="MUCOSA-ASSOCIATED LYMPHOID TISSUE LYMPHOMA TRANSLOCATION PROTEIN 1"/>
    <property type="match status" value="1"/>
</dbReference>
<name>A0A176ZDN5_9BRAD</name>
<gene>
    <name evidence="5" type="ORF">AXW67_05925</name>
</gene>
<feature type="signal peptide" evidence="3">
    <location>
        <begin position="1"/>
        <end position="27"/>
    </location>
</feature>
<proteinExistence type="inferred from homology"/>
<feature type="domain" description="Caspase family p20" evidence="4">
    <location>
        <begin position="30"/>
        <end position="163"/>
    </location>
</feature>
<keyword evidence="3" id="KW-0732">Signal</keyword>
<keyword evidence="6" id="KW-1185">Reference proteome</keyword>
<dbReference type="RefSeq" id="WP_063677936.1">
    <property type="nucleotide sequence ID" value="NZ_LSEF01000037.1"/>
</dbReference>
<feature type="compositionally biased region" description="Basic and acidic residues" evidence="2">
    <location>
        <begin position="422"/>
        <end position="458"/>
    </location>
</feature>
<dbReference type="PANTHER" id="PTHR22576">
    <property type="entry name" value="MUCOSA ASSOCIATED LYMPHOID TISSUE LYMPHOMA TRANSLOCATION PROTEIN 1/PARACASPASE"/>
    <property type="match status" value="1"/>
</dbReference>
<dbReference type="AlphaFoldDB" id="A0A176ZDN5"/>
<evidence type="ECO:0000313" key="6">
    <source>
        <dbReference type="Proteomes" id="UP000077173"/>
    </source>
</evidence>
<feature type="region of interest" description="Disordered" evidence="2">
    <location>
        <begin position="422"/>
        <end position="468"/>
    </location>
</feature>
<evidence type="ECO:0000313" key="5">
    <source>
        <dbReference type="EMBL" id="OAF18052.1"/>
    </source>
</evidence>
<dbReference type="EMBL" id="LSEF01000037">
    <property type="protein sequence ID" value="OAF18052.1"/>
    <property type="molecule type" value="Genomic_DNA"/>
</dbReference>
<dbReference type="InterPro" id="IPR052039">
    <property type="entry name" value="Caspase-related_regulators"/>
</dbReference>
<reference evidence="5 6" key="1">
    <citation type="submission" date="2016-02" db="EMBL/GenBank/DDBJ databases">
        <title>Draft genome sequence of the strain BR 10247T Bradyrhizobium neotropicale isolated from nodules of Centrolobium paraense.</title>
        <authorList>
            <person name="Simoes-Araujo J.L."/>
            <person name="Barauna A.C."/>
            <person name="Silva K."/>
            <person name="Zilli J.E."/>
        </authorList>
    </citation>
    <scope>NUCLEOTIDE SEQUENCE [LARGE SCALE GENOMIC DNA]</scope>
    <source>
        <strain evidence="5 6">BR 10247</strain>
    </source>
</reference>
<evidence type="ECO:0000256" key="3">
    <source>
        <dbReference type="SAM" id="SignalP"/>
    </source>
</evidence>
<dbReference type="InterPro" id="IPR011600">
    <property type="entry name" value="Pept_C14_caspase"/>
</dbReference>
<dbReference type="InterPro" id="IPR029030">
    <property type="entry name" value="Caspase-like_dom_sf"/>
</dbReference>
<feature type="chain" id="PRO_5008055766" evidence="3">
    <location>
        <begin position="28"/>
        <end position="501"/>
    </location>
</feature>
<dbReference type="GO" id="GO:0006508">
    <property type="term" value="P:proteolysis"/>
    <property type="evidence" value="ECO:0007669"/>
    <property type="project" value="InterPro"/>
</dbReference>
<dbReference type="PROSITE" id="PS50208">
    <property type="entry name" value="CASPASE_P20"/>
    <property type="match status" value="1"/>
</dbReference>
<organism evidence="5 6">
    <name type="scientific">Bradyrhizobium neotropicale</name>
    <dbReference type="NCBI Taxonomy" id="1497615"/>
    <lineage>
        <taxon>Bacteria</taxon>
        <taxon>Pseudomonadati</taxon>
        <taxon>Pseudomonadota</taxon>
        <taxon>Alphaproteobacteria</taxon>
        <taxon>Hyphomicrobiales</taxon>
        <taxon>Nitrobacteraceae</taxon>
        <taxon>Bradyrhizobium</taxon>
    </lineage>
</organism>
<comment type="caution">
    <text evidence="5">The sequence shown here is derived from an EMBL/GenBank/DDBJ whole genome shotgun (WGS) entry which is preliminary data.</text>
</comment>
<evidence type="ECO:0000259" key="4">
    <source>
        <dbReference type="PROSITE" id="PS50208"/>
    </source>
</evidence>
<comment type="similarity">
    <text evidence="1">Belongs to the peptidase C14A family.</text>
</comment>
<protein>
    <submittedName>
        <fullName evidence="5">Caspase</fullName>
    </submittedName>
</protein>
<dbReference type="Gene3D" id="3.40.50.1460">
    <property type="match status" value="1"/>
</dbReference>
<evidence type="ECO:0000256" key="2">
    <source>
        <dbReference type="SAM" id="MobiDB-lite"/>
    </source>
</evidence>
<dbReference type="SMART" id="SM00115">
    <property type="entry name" value="CASc"/>
    <property type="match status" value="1"/>
</dbReference>
<dbReference type="GO" id="GO:0004197">
    <property type="term" value="F:cysteine-type endopeptidase activity"/>
    <property type="evidence" value="ECO:0007669"/>
    <property type="project" value="InterPro"/>
</dbReference>
<dbReference type="SUPFAM" id="SSF52129">
    <property type="entry name" value="Caspase-like"/>
    <property type="match status" value="1"/>
</dbReference>
<evidence type="ECO:0000256" key="1">
    <source>
        <dbReference type="ARBA" id="ARBA00010134"/>
    </source>
</evidence>
<accession>A0A176ZDN5</accession>
<dbReference type="InterPro" id="IPR015917">
    <property type="entry name" value="Pept_C14A"/>
</dbReference>
<dbReference type="Pfam" id="PF00656">
    <property type="entry name" value="Peptidase_C14"/>
    <property type="match status" value="1"/>
</dbReference>
<sequence length="501" mass="52954">MRRPVFCSLLVASGLLALAQMMTPTEAAAEARLALVIGQSAYRTVPELPNAANDAKGMAELLGNAGFSVTTAPNLAQNEMRQTISDFASKVSASGADTVALVFYAGHGLQIDGENYLVPVDLDPKREADIPLQGVRLNDLLNTLGALPTRARIFMLDACRNNPFPALSGAGHGLAIVDTKAGAPGSFISYSTSPGAEAEDGSGIDSPYTTAALTIAKEPNIPIEEVFKRIRVAVAQSTDGRQIPWESSSLTTDFKFFGGDGSGQPSSVPGAGSTALASATRSVDDWRNELRGKAPKAAYELVISDDTVPAYQAYVELFAQDASAPRMRTILERRRQMLAWERAVAINTRASFEAYLANWDNSDLAATARRLLLRVQNRNYGPAATAALPAPLAVALAPTCPCSAPSTPATPVNPAVAPIIKKRVDDTPPKRRVDDAPPKRRVVDTPPKRRPPRDDIVVERAPPPGPPPAAVMQGIGIGVGIGLGMGMGGRGGEGHGDYRRY</sequence>